<dbReference type="InterPro" id="IPR012674">
    <property type="entry name" value="Calycin"/>
</dbReference>
<dbReference type="Pfam" id="PF00061">
    <property type="entry name" value="Lipocalin"/>
    <property type="match status" value="1"/>
</dbReference>
<evidence type="ECO:0000259" key="3">
    <source>
        <dbReference type="PROSITE" id="PS00214"/>
    </source>
</evidence>
<evidence type="ECO:0000313" key="4">
    <source>
        <dbReference type="Ensembl" id="ENSFHEP00000034204.1"/>
    </source>
</evidence>
<reference evidence="4" key="1">
    <citation type="submission" date="2025-08" db="UniProtKB">
        <authorList>
            <consortium name="Ensembl"/>
        </authorList>
    </citation>
    <scope>IDENTIFICATION</scope>
</reference>
<dbReference type="STRING" id="8078.ENSFHEP00000034204"/>
<dbReference type="InterPro" id="IPR031259">
    <property type="entry name" value="ILBP"/>
</dbReference>
<protein>
    <submittedName>
        <fullName evidence="4">Fatty acid binding protein 2, intestinal</fullName>
    </submittedName>
</protein>
<dbReference type="Proteomes" id="UP000265000">
    <property type="component" value="Unplaced"/>
</dbReference>
<accession>A0A3Q2R1B0</accession>
<proteinExistence type="inferred from homology"/>
<evidence type="ECO:0000256" key="1">
    <source>
        <dbReference type="ARBA" id="ARBA00008390"/>
    </source>
</evidence>
<dbReference type="GeneTree" id="ENSGT00800000124172"/>
<dbReference type="GO" id="GO:0008289">
    <property type="term" value="F:lipid binding"/>
    <property type="evidence" value="ECO:0007669"/>
    <property type="project" value="InterPro"/>
</dbReference>
<dbReference type="Gene3D" id="2.40.128.20">
    <property type="match status" value="1"/>
</dbReference>
<name>A0A3Q2R1B0_FUNHE</name>
<organism evidence="4 5">
    <name type="scientific">Fundulus heteroclitus</name>
    <name type="common">Killifish</name>
    <name type="synonym">Mummichog</name>
    <dbReference type="NCBI Taxonomy" id="8078"/>
    <lineage>
        <taxon>Eukaryota</taxon>
        <taxon>Metazoa</taxon>
        <taxon>Chordata</taxon>
        <taxon>Craniata</taxon>
        <taxon>Vertebrata</taxon>
        <taxon>Euteleostomi</taxon>
        <taxon>Actinopterygii</taxon>
        <taxon>Neopterygii</taxon>
        <taxon>Teleostei</taxon>
        <taxon>Neoteleostei</taxon>
        <taxon>Acanthomorphata</taxon>
        <taxon>Ovalentaria</taxon>
        <taxon>Atherinomorphae</taxon>
        <taxon>Cyprinodontiformes</taxon>
        <taxon>Fundulidae</taxon>
        <taxon>Fundulus</taxon>
    </lineage>
</organism>
<reference evidence="4" key="2">
    <citation type="submission" date="2025-09" db="UniProtKB">
        <authorList>
            <consortium name="Ensembl"/>
        </authorList>
    </citation>
    <scope>IDENTIFICATION</scope>
</reference>
<dbReference type="InterPro" id="IPR000566">
    <property type="entry name" value="Lipocln_cytosolic_FA-bd_dom"/>
</dbReference>
<dbReference type="Ensembl" id="ENSFHET00000034960.1">
    <property type="protein sequence ID" value="ENSFHEP00000034204.1"/>
    <property type="gene ID" value="ENSFHEG00000021778.1"/>
</dbReference>
<keyword evidence="5" id="KW-1185">Reference proteome</keyword>
<comment type="similarity">
    <text evidence="1 2">Belongs to the calycin superfamily. Fatty-acid binding protein (FABP) family.</text>
</comment>
<dbReference type="AlphaFoldDB" id="A0A3Q2R1B0"/>
<evidence type="ECO:0000256" key="2">
    <source>
        <dbReference type="RuleBase" id="RU003696"/>
    </source>
</evidence>
<evidence type="ECO:0000313" key="5">
    <source>
        <dbReference type="Proteomes" id="UP000265000"/>
    </source>
</evidence>
<feature type="domain" description="Cytosolic fatty-acid binding proteins" evidence="3">
    <location>
        <begin position="41"/>
        <end position="58"/>
    </location>
</feature>
<dbReference type="PANTHER" id="PTHR11955">
    <property type="entry name" value="FATTY ACID BINDING PROTEIN"/>
    <property type="match status" value="1"/>
</dbReference>
<dbReference type="InterPro" id="IPR000463">
    <property type="entry name" value="Fatty_acid-bd"/>
</dbReference>
<keyword evidence="2" id="KW-0813">Transport</keyword>
<dbReference type="PROSITE" id="PS00214">
    <property type="entry name" value="FABP"/>
    <property type="match status" value="1"/>
</dbReference>
<dbReference type="SUPFAM" id="SSF50814">
    <property type="entry name" value="Lipocalins"/>
    <property type="match status" value="1"/>
</dbReference>
<sequence>MVHADDEIRARLKRSVTLAAGRSFLHGGPAFPHAATMAFNGTWKVDRSENYEKFMEKMGVNMVKRKLAAHDNLKITIEQTGDNFQVKEHSNFRNIEIKFTLGVTFDYSLADGTELTGAWTMEGDTLKGDFTRKDNGKQLTTVRTLQGDELTQVNTLMTFSRQSQRRTLISKTLLKSLCAGINSYAQFPSSDSQQSYSYEGVEAKRIFKRS</sequence>
<dbReference type="PRINTS" id="PR00178">
    <property type="entry name" value="FATTYACIDBP"/>
</dbReference>